<proteinExistence type="predicted"/>
<gene>
    <name evidence="1" type="ORF">KUCAC02_029829</name>
</gene>
<organism evidence="1 2">
    <name type="scientific">Chaenocephalus aceratus</name>
    <name type="common">Blackfin icefish</name>
    <name type="synonym">Chaenichthys aceratus</name>
    <dbReference type="NCBI Taxonomy" id="36190"/>
    <lineage>
        <taxon>Eukaryota</taxon>
        <taxon>Metazoa</taxon>
        <taxon>Chordata</taxon>
        <taxon>Craniata</taxon>
        <taxon>Vertebrata</taxon>
        <taxon>Euteleostomi</taxon>
        <taxon>Actinopterygii</taxon>
        <taxon>Neopterygii</taxon>
        <taxon>Teleostei</taxon>
        <taxon>Neoteleostei</taxon>
        <taxon>Acanthomorphata</taxon>
        <taxon>Eupercaria</taxon>
        <taxon>Perciformes</taxon>
        <taxon>Notothenioidei</taxon>
        <taxon>Channichthyidae</taxon>
        <taxon>Chaenocephalus</taxon>
    </lineage>
</organism>
<feature type="non-terminal residue" evidence="1">
    <location>
        <position position="1"/>
    </location>
</feature>
<sequence length="116" mass="12250">MKERVVQQADVQGVAGRENPLQGSIAAWRSTLLLYNTALLLGAGVFPAADLGVTIYGSGYKLFPTCSAGSSEAGGNIPRVLCNVWRSRGLPGEFPSLSKAEGEHQSQYSASSAFQM</sequence>
<comment type="caution">
    <text evidence="1">The sequence shown here is derived from an EMBL/GenBank/DDBJ whole genome shotgun (WGS) entry which is preliminary data.</text>
</comment>
<protein>
    <submittedName>
        <fullName evidence="1">Uncharacterized protein</fullName>
    </submittedName>
</protein>
<dbReference type="Proteomes" id="UP001057452">
    <property type="component" value="Chromosome 5"/>
</dbReference>
<reference evidence="1" key="1">
    <citation type="submission" date="2022-05" db="EMBL/GenBank/DDBJ databases">
        <title>Chromosome-level genome of Chaenocephalus aceratus.</title>
        <authorList>
            <person name="Park H."/>
        </authorList>
    </citation>
    <scope>NUCLEOTIDE SEQUENCE</scope>
    <source>
        <strain evidence="1">KU_202001</strain>
    </source>
</reference>
<evidence type="ECO:0000313" key="1">
    <source>
        <dbReference type="EMBL" id="KAI4826381.1"/>
    </source>
</evidence>
<name>A0ACB9XI10_CHAAC</name>
<evidence type="ECO:0000313" key="2">
    <source>
        <dbReference type="Proteomes" id="UP001057452"/>
    </source>
</evidence>
<dbReference type="EMBL" id="CM043789">
    <property type="protein sequence ID" value="KAI4826381.1"/>
    <property type="molecule type" value="Genomic_DNA"/>
</dbReference>
<accession>A0ACB9XI10</accession>
<keyword evidence="2" id="KW-1185">Reference proteome</keyword>